<keyword evidence="2" id="KW-0963">Cytoplasm</keyword>
<evidence type="ECO:0000259" key="3">
    <source>
        <dbReference type="SMART" id="SM01052"/>
    </source>
</evidence>
<accession>A0ABD3JP22</accession>
<evidence type="ECO:0000256" key="2">
    <source>
        <dbReference type="ARBA" id="ARBA00022490"/>
    </source>
</evidence>
<dbReference type="PANTHER" id="PTHR18916:SF85">
    <property type="entry name" value="TUBULIN-FOLDING COFACTOR B"/>
    <property type="match status" value="1"/>
</dbReference>
<dbReference type="Pfam" id="PF01302">
    <property type="entry name" value="CAP_GLY"/>
    <property type="match status" value="1"/>
</dbReference>
<dbReference type="InterPro" id="IPR036859">
    <property type="entry name" value="CAP-Gly_dom_sf"/>
</dbReference>
<comment type="subcellular location">
    <subcellularLocation>
        <location evidence="1">Cytoplasm</location>
    </subcellularLocation>
</comment>
<dbReference type="PANTHER" id="PTHR18916">
    <property type="entry name" value="DYNACTIN 1-RELATED MICROTUBULE-BINDING"/>
    <property type="match status" value="1"/>
</dbReference>
<evidence type="ECO:0000313" key="4">
    <source>
        <dbReference type="EMBL" id="KAL3729193.1"/>
    </source>
</evidence>
<dbReference type="EMBL" id="JBJKBG010000007">
    <property type="protein sequence ID" value="KAL3729193.1"/>
    <property type="molecule type" value="Genomic_DNA"/>
</dbReference>
<reference evidence="4 5" key="1">
    <citation type="submission" date="2024-11" db="EMBL/GenBank/DDBJ databases">
        <title>Chromosome-level genome assembly of Eucalyptus globulus Labill. provides insights into its genome evolution.</title>
        <authorList>
            <person name="Li X."/>
        </authorList>
    </citation>
    <scope>NUCLEOTIDE SEQUENCE [LARGE SCALE GENOMIC DNA]</scope>
    <source>
        <strain evidence="4">CL2024</strain>
        <tissue evidence="4">Fresh tender leaves</tissue>
    </source>
</reference>
<proteinExistence type="predicted"/>
<evidence type="ECO:0000256" key="1">
    <source>
        <dbReference type="ARBA" id="ARBA00004496"/>
    </source>
</evidence>
<dbReference type="SUPFAM" id="SSF74924">
    <property type="entry name" value="Cap-Gly domain"/>
    <property type="match status" value="1"/>
</dbReference>
<feature type="domain" description="CAP-Gly" evidence="3">
    <location>
        <begin position="147"/>
        <end position="210"/>
    </location>
</feature>
<protein>
    <recommendedName>
        <fullName evidence="3">CAP-Gly domain-containing protein</fullName>
    </recommendedName>
</protein>
<gene>
    <name evidence="4" type="ORF">ACJRO7_026311</name>
</gene>
<comment type="caution">
    <text evidence="4">The sequence shown here is derived from an EMBL/GenBank/DDBJ whole genome shotgun (WGS) entry which is preliminary data.</text>
</comment>
<dbReference type="Gene3D" id="2.30.30.190">
    <property type="entry name" value="CAP Gly-rich-like domain"/>
    <property type="match status" value="1"/>
</dbReference>
<dbReference type="Proteomes" id="UP001634007">
    <property type="component" value="Unassembled WGS sequence"/>
</dbReference>
<keyword evidence="5" id="KW-1185">Reference proteome</keyword>
<sequence>MPIEEEILDPWFQKLVSSLYDLLHVASELGVFVLTLHSCRKMYWLLGMERGGVSNYGGRPGNPLGFAMLELGYWLPIIDVDPSSATSGGWSEDTSLVEKYQISDEAYDKHDGTFRKFKEKISSQNLSAFEPKITDNYMEDLCTNIKVNRCEVEPGAKKGVLKFVGKAESLAPGFWVGLCTYWTLCCRVKGTRYFRCPPLHGAVVRPDKLKVEDYPERDICEADEI</sequence>
<evidence type="ECO:0000313" key="5">
    <source>
        <dbReference type="Proteomes" id="UP001634007"/>
    </source>
</evidence>
<organism evidence="4 5">
    <name type="scientific">Eucalyptus globulus</name>
    <name type="common">Tasmanian blue gum</name>
    <dbReference type="NCBI Taxonomy" id="34317"/>
    <lineage>
        <taxon>Eukaryota</taxon>
        <taxon>Viridiplantae</taxon>
        <taxon>Streptophyta</taxon>
        <taxon>Embryophyta</taxon>
        <taxon>Tracheophyta</taxon>
        <taxon>Spermatophyta</taxon>
        <taxon>Magnoliopsida</taxon>
        <taxon>eudicotyledons</taxon>
        <taxon>Gunneridae</taxon>
        <taxon>Pentapetalae</taxon>
        <taxon>rosids</taxon>
        <taxon>malvids</taxon>
        <taxon>Myrtales</taxon>
        <taxon>Myrtaceae</taxon>
        <taxon>Myrtoideae</taxon>
        <taxon>Eucalypteae</taxon>
        <taxon>Eucalyptus</taxon>
    </lineage>
</organism>
<name>A0ABD3JP22_EUCGL</name>
<dbReference type="InterPro" id="IPR000938">
    <property type="entry name" value="CAP-Gly_domain"/>
</dbReference>
<dbReference type="AlphaFoldDB" id="A0ABD3JP22"/>
<dbReference type="SMART" id="SM01052">
    <property type="entry name" value="CAP_GLY"/>
    <property type="match status" value="1"/>
</dbReference>
<dbReference type="GO" id="GO:0005737">
    <property type="term" value="C:cytoplasm"/>
    <property type="evidence" value="ECO:0007669"/>
    <property type="project" value="UniProtKB-SubCell"/>
</dbReference>